<organism evidence="9 10">
    <name type="scientific">Bradyrhizobium lablabi</name>
    <dbReference type="NCBI Taxonomy" id="722472"/>
    <lineage>
        <taxon>Bacteria</taxon>
        <taxon>Pseudomonadati</taxon>
        <taxon>Pseudomonadota</taxon>
        <taxon>Alphaproteobacteria</taxon>
        <taxon>Hyphomicrobiales</taxon>
        <taxon>Nitrobacteraceae</taxon>
        <taxon>Bradyrhizobium</taxon>
    </lineage>
</organism>
<dbReference type="EC" id="1.1.5.3" evidence="6"/>
<evidence type="ECO:0000256" key="1">
    <source>
        <dbReference type="ARBA" id="ARBA00001974"/>
    </source>
</evidence>
<dbReference type="Gene3D" id="3.30.9.10">
    <property type="entry name" value="D-Amino Acid Oxidase, subunit A, domain 2"/>
    <property type="match status" value="1"/>
</dbReference>
<name>A0A1M6ZJH6_9BRAD</name>
<dbReference type="OrthoDB" id="9766796at2"/>
<dbReference type="Pfam" id="PF16901">
    <property type="entry name" value="DAO_C"/>
    <property type="match status" value="1"/>
</dbReference>
<dbReference type="InterPro" id="IPR006076">
    <property type="entry name" value="FAD-dep_OxRdtase"/>
</dbReference>
<dbReference type="Gene3D" id="3.50.50.60">
    <property type="entry name" value="FAD/NAD(P)-binding domain"/>
    <property type="match status" value="1"/>
</dbReference>
<dbReference type="PANTHER" id="PTHR11985:SF15">
    <property type="entry name" value="GLYCEROL-3-PHOSPHATE DEHYDROGENASE, MITOCHONDRIAL"/>
    <property type="match status" value="1"/>
</dbReference>
<evidence type="ECO:0000313" key="10">
    <source>
        <dbReference type="Proteomes" id="UP000189935"/>
    </source>
</evidence>
<evidence type="ECO:0000259" key="8">
    <source>
        <dbReference type="Pfam" id="PF16901"/>
    </source>
</evidence>
<dbReference type="Proteomes" id="UP000189935">
    <property type="component" value="Chromosome I"/>
</dbReference>
<comment type="catalytic activity">
    <reaction evidence="6">
        <text>a quinone + sn-glycerol 3-phosphate = dihydroxyacetone phosphate + a quinol</text>
        <dbReference type="Rhea" id="RHEA:18977"/>
        <dbReference type="ChEBI" id="CHEBI:24646"/>
        <dbReference type="ChEBI" id="CHEBI:57597"/>
        <dbReference type="ChEBI" id="CHEBI:57642"/>
        <dbReference type="ChEBI" id="CHEBI:132124"/>
        <dbReference type="EC" id="1.1.5.3"/>
    </reaction>
</comment>
<accession>A0A1M6ZJH6</accession>
<dbReference type="InterPro" id="IPR000447">
    <property type="entry name" value="G3P_DH_FAD-dep"/>
</dbReference>
<dbReference type="GO" id="GO:0004368">
    <property type="term" value="F:glycerol-3-phosphate dehydrogenase (quinone) activity"/>
    <property type="evidence" value="ECO:0007669"/>
    <property type="project" value="UniProtKB-EC"/>
</dbReference>
<reference evidence="9 10" key="1">
    <citation type="submission" date="2016-11" db="EMBL/GenBank/DDBJ databases">
        <authorList>
            <person name="Jaros S."/>
            <person name="Januszkiewicz K."/>
            <person name="Wedrychowicz H."/>
        </authorList>
    </citation>
    <scope>NUCLEOTIDE SEQUENCE [LARGE SCALE GENOMIC DNA]</scope>
    <source>
        <strain evidence="9 10">GAS499</strain>
    </source>
</reference>
<comment type="cofactor">
    <cofactor evidence="1 6">
        <name>FAD</name>
        <dbReference type="ChEBI" id="CHEBI:57692"/>
    </cofactor>
</comment>
<evidence type="ECO:0000313" key="9">
    <source>
        <dbReference type="EMBL" id="SHL30636.1"/>
    </source>
</evidence>
<keyword evidence="5 6" id="KW-0560">Oxidoreductase</keyword>
<evidence type="ECO:0000256" key="2">
    <source>
        <dbReference type="ARBA" id="ARBA00007330"/>
    </source>
</evidence>
<dbReference type="RefSeq" id="WP_079542876.1">
    <property type="nucleotide sequence ID" value="NZ_LT670844.1"/>
</dbReference>
<evidence type="ECO:0000259" key="7">
    <source>
        <dbReference type="Pfam" id="PF01266"/>
    </source>
</evidence>
<dbReference type="NCBIfam" id="NF009906">
    <property type="entry name" value="PRK13369.1"/>
    <property type="match status" value="1"/>
</dbReference>
<dbReference type="SUPFAM" id="SSF51905">
    <property type="entry name" value="FAD/NAD(P)-binding domain"/>
    <property type="match status" value="1"/>
</dbReference>
<sequence>MDRIFDLAIIGGGVNGCGIARDAAGRGNSVFLCEMNDLASGTSSWSTKLVHGGLRYLEYYEFRLVREALIEREILWQIAPHIIRPLRFVLPHHDGLRPAWLLRLGLFLYDHIGGRNLLPPTRSVDLTEDEVGKPLIPNRYTRGFEYSDCFVDDARLVVLTARDAADRGAQIHTRSRAVEIRQESRIWKVTVENTTSGERRTINARALVNAGGPWVEDVLSSGAGVNARAKVRLVQGSHIVVPKLYAHDRAYMFQNSDGRIVFVIPYQDDFTLIGTTDRDFDGDPAKVKASSEEIKYLCDSVSEYLAKPVKPADVVWTYAGVRPLYDDGASEAKAATRDYVFELDTPGGAPLLSIYGGKITTYRRLAEEALERLSPYLRSAIARKGWTAKSPLPGGDMDVSAVAALTAELVRNYPFLSTAHANRLAHAYGTRATKLLGNAKSMADLGQSFGATLTESEVKYLMSSEWALTAEDIVWRRSKLGLRMSASEIAAIDDWITAHRIPLESPLREAGARI</sequence>
<evidence type="ECO:0000256" key="5">
    <source>
        <dbReference type="ARBA" id="ARBA00023002"/>
    </source>
</evidence>
<feature type="domain" description="FAD dependent oxidoreductase" evidence="7">
    <location>
        <begin position="6"/>
        <end position="363"/>
    </location>
</feature>
<dbReference type="PROSITE" id="PS00977">
    <property type="entry name" value="FAD_G3PDH_1"/>
    <property type="match status" value="1"/>
</dbReference>
<dbReference type="SUPFAM" id="SSF54373">
    <property type="entry name" value="FAD-linked reductases, C-terminal domain"/>
    <property type="match status" value="1"/>
</dbReference>
<proteinExistence type="inferred from homology"/>
<dbReference type="PANTHER" id="PTHR11985">
    <property type="entry name" value="GLYCEROL-3-PHOSPHATE DEHYDROGENASE"/>
    <property type="match status" value="1"/>
</dbReference>
<keyword evidence="3 6" id="KW-0285">Flavoprotein</keyword>
<dbReference type="InterPro" id="IPR036188">
    <property type="entry name" value="FAD/NAD-bd_sf"/>
</dbReference>
<dbReference type="InterPro" id="IPR031656">
    <property type="entry name" value="DAO_C"/>
</dbReference>
<dbReference type="Pfam" id="PF01266">
    <property type="entry name" value="DAO"/>
    <property type="match status" value="1"/>
</dbReference>
<dbReference type="Gene3D" id="6.10.250.1890">
    <property type="match status" value="1"/>
</dbReference>
<dbReference type="GO" id="GO:0009331">
    <property type="term" value="C:glycerol-3-phosphate dehydrogenase (FAD) complex"/>
    <property type="evidence" value="ECO:0007669"/>
    <property type="project" value="UniProtKB-UniRule"/>
</dbReference>
<dbReference type="EMBL" id="LT670844">
    <property type="protein sequence ID" value="SHL30636.1"/>
    <property type="molecule type" value="Genomic_DNA"/>
</dbReference>
<keyword evidence="4" id="KW-0274">FAD</keyword>
<evidence type="ECO:0000256" key="3">
    <source>
        <dbReference type="ARBA" id="ARBA00022630"/>
    </source>
</evidence>
<dbReference type="InterPro" id="IPR038299">
    <property type="entry name" value="DAO_C_sf"/>
</dbReference>
<dbReference type="PROSITE" id="PS00978">
    <property type="entry name" value="FAD_G3PDH_2"/>
    <property type="match status" value="1"/>
</dbReference>
<gene>
    <name evidence="9" type="ORF">SAMN05444159_5572</name>
</gene>
<dbReference type="AlphaFoldDB" id="A0A1M6ZJH6"/>
<dbReference type="PRINTS" id="PR01001">
    <property type="entry name" value="FADG3PDH"/>
</dbReference>
<dbReference type="Gene3D" id="1.10.8.870">
    <property type="entry name" value="Alpha-glycerophosphate oxidase, cap domain"/>
    <property type="match status" value="1"/>
</dbReference>
<dbReference type="GO" id="GO:0046168">
    <property type="term" value="P:glycerol-3-phosphate catabolic process"/>
    <property type="evidence" value="ECO:0007669"/>
    <property type="project" value="TreeGrafter"/>
</dbReference>
<evidence type="ECO:0000256" key="6">
    <source>
        <dbReference type="RuleBase" id="RU361217"/>
    </source>
</evidence>
<protein>
    <recommendedName>
        <fullName evidence="6">Glycerol-3-phosphate dehydrogenase</fullName>
        <ecNumber evidence="6">1.1.5.3</ecNumber>
    </recommendedName>
</protein>
<dbReference type="NCBIfam" id="NF008899">
    <property type="entry name" value="PRK12266.1"/>
    <property type="match status" value="1"/>
</dbReference>
<feature type="domain" description="Alpha-glycerophosphate oxidase C-terminal" evidence="8">
    <location>
        <begin position="387"/>
        <end position="486"/>
    </location>
</feature>
<comment type="similarity">
    <text evidence="2 6">Belongs to the FAD-dependent glycerol-3-phosphate dehydrogenase family.</text>
</comment>
<evidence type="ECO:0000256" key="4">
    <source>
        <dbReference type="ARBA" id="ARBA00022827"/>
    </source>
</evidence>